<feature type="chain" id="PRO_5032829698" description="WG repeat-containing protein" evidence="1">
    <location>
        <begin position="26"/>
        <end position="802"/>
    </location>
</feature>
<comment type="caution">
    <text evidence="2">The sequence shown here is derived from an EMBL/GenBank/DDBJ whole genome shotgun (WGS) entry which is preliminary data.</text>
</comment>
<keyword evidence="1" id="KW-0732">Signal</keyword>
<dbReference type="SUPFAM" id="SSF69360">
    <property type="entry name" value="Cell wall binding repeat"/>
    <property type="match status" value="1"/>
</dbReference>
<organism evidence="2 3">
    <name type="scientific">Thermonema lapsum</name>
    <dbReference type="NCBI Taxonomy" id="28195"/>
    <lineage>
        <taxon>Bacteria</taxon>
        <taxon>Pseudomonadati</taxon>
        <taxon>Bacteroidota</taxon>
        <taxon>Cytophagia</taxon>
        <taxon>Cytophagales</taxon>
        <taxon>Thermonemataceae</taxon>
        <taxon>Thermonema</taxon>
    </lineage>
</organism>
<dbReference type="PANTHER" id="PTHR37841">
    <property type="entry name" value="GLR2918 PROTEIN"/>
    <property type="match status" value="1"/>
</dbReference>
<evidence type="ECO:0000313" key="3">
    <source>
        <dbReference type="Proteomes" id="UP000537126"/>
    </source>
</evidence>
<proteinExistence type="predicted"/>
<feature type="signal peptide" evidence="1">
    <location>
        <begin position="1"/>
        <end position="25"/>
    </location>
</feature>
<accession>A0A846MM55</accession>
<evidence type="ECO:0000256" key="1">
    <source>
        <dbReference type="SAM" id="SignalP"/>
    </source>
</evidence>
<dbReference type="InterPro" id="IPR032774">
    <property type="entry name" value="WG_beta_rep"/>
</dbReference>
<keyword evidence="3" id="KW-1185">Reference proteome</keyword>
<protein>
    <recommendedName>
        <fullName evidence="4">WG repeat-containing protein</fullName>
    </recommendedName>
</protein>
<dbReference type="Proteomes" id="UP000537126">
    <property type="component" value="Unassembled WGS sequence"/>
</dbReference>
<gene>
    <name evidence="2" type="ORF">FHS56_000045</name>
</gene>
<dbReference type="EMBL" id="JAASRN010000001">
    <property type="protein sequence ID" value="NIK72559.1"/>
    <property type="molecule type" value="Genomic_DNA"/>
</dbReference>
<dbReference type="AlphaFoldDB" id="A0A846MM55"/>
<sequence>MCKRSFPLILLLGCMQALISLPLHAQTLVVRRSAAGLYGYSLTAAQDNFAIPPRFQKAFPFMRSGYAKVVAENGQWGLIDEKGNFVLPPQYQYIGWSDDYYWMDYLQKGNVSDASLQQDSYNQLIGFVQNGLWGLVHIPSGKVVLSAQYDALRYPKGGLLAIGKRQGKDTLWGLRSLKNKEILPLQYHFLQSVEGGSYWIAGKRSAEGKLLFGALDFKGKFIWELSYEALRFEQGFWLVRKQNRWQAYKAETLDACFGKQPWDAIRIADATHAIVQKNGRWGVCDIQGKMLLPLQYRSIYAIHGNRYRLAPFPEWQFYDETGMRRAVLQLAEVQAVDKDLLIYTLDGRSGFLSPAGEMLSSPQYDYIRAVGGGICLVRDSSGCYALNRRLERLTPPADSVQLDFPGFLSVYRNGQWALYDSTKRQIIPFGNYESIRPFHFERFAVKQEGLWGIMDRLSRWIVSPRFDSLSAYTPPYWIAYRGQHQGLYAEDKQKWLIEPIADSLHLLSRYACLMKQGNSWYLVRLPEGSIQGKMDDWRPLNDTFLLVRYSGYEGILHRLGQWVIEPYYTQVSGLSKDGIFTIYHKGKYGLVNRHGEWLLPLRPFDALGLAQEGLVPMREGRSWGFVSIRGNKRISSRYGSVKPYAEGLAAVQIAGKWGFIDAWESLRIQPLYEEAESFEQGKAMVKYKGKWGVIDTQGKTIVGFEYDSIERLPKGWWLVSRNGKQGIVDAQGIERLHTNYEQVVLLNEAIVVVKQNGHWGLLRMDGFMLAAPVFEQYLYDPYSKLLVFRRELPWQTIDIDAD</sequence>
<dbReference type="PANTHER" id="PTHR37841:SF1">
    <property type="entry name" value="DUF3298 DOMAIN-CONTAINING PROTEIN"/>
    <property type="match status" value="1"/>
</dbReference>
<evidence type="ECO:0000313" key="2">
    <source>
        <dbReference type="EMBL" id="NIK72559.1"/>
    </source>
</evidence>
<dbReference type="Pfam" id="PF14903">
    <property type="entry name" value="WG_beta_rep"/>
    <property type="match status" value="6"/>
</dbReference>
<reference evidence="2 3" key="1">
    <citation type="submission" date="2020-03" db="EMBL/GenBank/DDBJ databases">
        <title>Genomic Encyclopedia of Type Strains, Phase IV (KMG-IV): sequencing the most valuable type-strain genomes for metagenomic binning, comparative biology and taxonomic classification.</title>
        <authorList>
            <person name="Goeker M."/>
        </authorList>
    </citation>
    <scope>NUCLEOTIDE SEQUENCE [LARGE SCALE GENOMIC DNA]</scope>
    <source>
        <strain evidence="2 3">DSM 5718</strain>
    </source>
</reference>
<dbReference type="RefSeq" id="WP_166917885.1">
    <property type="nucleotide sequence ID" value="NZ_JAASRN010000001.1"/>
</dbReference>
<name>A0A846MM55_9BACT</name>
<evidence type="ECO:0008006" key="4">
    <source>
        <dbReference type="Google" id="ProtNLM"/>
    </source>
</evidence>